<sequence length="192" mass="21760">MEIKAIARNVRISPKKTLLIVNKIKKMKPKDAVKILEFIPQSIAQPLKKVVFKAIAKNVRISPKKTLLIVNKIKKMKPKDAVKILEFIPQSIAQPLKKVVLSAIANAKNNYGFDIDSLTFKQIMVSKGPVFKRYQPISRGRVHRILKRTSHILVIVEGLSKQESSLDIQPAVVNKQNVDIKKIDKKKLISKK</sequence>
<comment type="similarity">
    <text evidence="1 7 8">Belongs to the universal ribosomal protein uL22 family.</text>
</comment>
<keyword evidence="3 7" id="KW-0694">RNA-binding</keyword>
<name>A0A1F5GVX8_9BACT</name>
<comment type="function">
    <text evidence="7">The globular domain of the protein is located near the polypeptide exit tunnel on the outside of the subunit, while an extended beta-hairpin is found that lines the wall of the exit tunnel in the center of the 70S ribosome.</text>
</comment>
<evidence type="ECO:0000313" key="11">
    <source>
        <dbReference type="EMBL" id="OGD96070.1"/>
    </source>
</evidence>
<evidence type="ECO:0000256" key="3">
    <source>
        <dbReference type="ARBA" id="ARBA00022884"/>
    </source>
</evidence>
<evidence type="ECO:0000256" key="10">
    <source>
        <dbReference type="RuleBase" id="RU004008"/>
    </source>
</evidence>
<reference evidence="11 12" key="1">
    <citation type="journal article" date="2016" name="Nat. Commun.">
        <title>Thousands of microbial genomes shed light on interconnected biogeochemical processes in an aquifer system.</title>
        <authorList>
            <person name="Anantharaman K."/>
            <person name="Brown C.T."/>
            <person name="Hug L.A."/>
            <person name="Sharon I."/>
            <person name="Castelle C.J."/>
            <person name="Probst A.J."/>
            <person name="Thomas B.C."/>
            <person name="Singh A."/>
            <person name="Wilkins M.J."/>
            <person name="Karaoz U."/>
            <person name="Brodie E.L."/>
            <person name="Williams K.H."/>
            <person name="Hubbard S.S."/>
            <person name="Banfield J.F."/>
        </authorList>
    </citation>
    <scope>NUCLEOTIDE SEQUENCE [LARGE SCALE GENOMIC DNA]</scope>
</reference>
<evidence type="ECO:0000313" key="12">
    <source>
        <dbReference type="Proteomes" id="UP000178336"/>
    </source>
</evidence>
<dbReference type="GO" id="GO:0006412">
    <property type="term" value="P:translation"/>
    <property type="evidence" value="ECO:0007669"/>
    <property type="project" value="UniProtKB-UniRule"/>
</dbReference>
<keyword evidence="4 7" id="KW-0689">Ribosomal protein</keyword>
<gene>
    <name evidence="7" type="primary">rplV</name>
    <name evidence="11" type="ORF">A3A48_03570</name>
</gene>
<evidence type="ECO:0000256" key="2">
    <source>
        <dbReference type="ARBA" id="ARBA00022730"/>
    </source>
</evidence>
<dbReference type="NCBIfam" id="TIGR01044">
    <property type="entry name" value="rplV_bact"/>
    <property type="match status" value="1"/>
</dbReference>
<dbReference type="Proteomes" id="UP000178336">
    <property type="component" value="Unassembled WGS sequence"/>
</dbReference>
<dbReference type="CDD" id="cd00336">
    <property type="entry name" value="Ribosomal_L22"/>
    <property type="match status" value="1"/>
</dbReference>
<evidence type="ECO:0000256" key="1">
    <source>
        <dbReference type="ARBA" id="ARBA00009451"/>
    </source>
</evidence>
<organism evidence="11 12">
    <name type="scientific">Candidatus Curtissbacteria bacterium RIFCSPLOWO2_01_FULL_37_9</name>
    <dbReference type="NCBI Taxonomy" id="1797724"/>
    <lineage>
        <taxon>Bacteria</taxon>
        <taxon>Candidatus Curtissiibacteriota</taxon>
    </lineage>
</organism>
<dbReference type="STRING" id="1797724.A3A48_03570"/>
<dbReference type="Gene3D" id="3.90.470.10">
    <property type="entry name" value="Ribosomal protein L22/L17"/>
    <property type="match status" value="2"/>
</dbReference>
<protein>
    <recommendedName>
        <fullName evidence="6 7">Large ribosomal subunit protein uL22</fullName>
    </recommendedName>
</protein>
<evidence type="ECO:0000256" key="4">
    <source>
        <dbReference type="ARBA" id="ARBA00022980"/>
    </source>
</evidence>
<comment type="function">
    <text evidence="7 10">This protein binds specifically to 23S rRNA; its binding is stimulated by other ribosomal proteins, e.g., L4, L17, and L20. It is important during the early stages of 50S assembly. It makes multiple contacts with different domains of the 23S rRNA in the assembled 50S subunit and ribosome.</text>
</comment>
<dbReference type="AlphaFoldDB" id="A0A1F5GVX8"/>
<dbReference type="HAMAP" id="MF_01331_B">
    <property type="entry name" value="Ribosomal_uL22_B"/>
    <property type="match status" value="1"/>
</dbReference>
<dbReference type="GO" id="GO:0003735">
    <property type="term" value="F:structural constituent of ribosome"/>
    <property type="evidence" value="ECO:0007669"/>
    <property type="project" value="InterPro"/>
</dbReference>
<proteinExistence type="inferred from homology"/>
<dbReference type="GO" id="GO:0022625">
    <property type="term" value="C:cytosolic large ribosomal subunit"/>
    <property type="evidence" value="ECO:0007669"/>
    <property type="project" value="TreeGrafter"/>
</dbReference>
<keyword evidence="5 7" id="KW-0687">Ribonucleoprotein</keyword>
<dbReference type="InterPro" id="IPR005727">
    <property type="entry name" value="Ribosomal_uL22_bac/chlpt-type"/>
</dbReference>
<evidence type="ECO:0000256" key="8">
    <source>
        <dbReference type="RuleBase" id="RU004005"/>
    </source>
</evidence>
<evidence type="ECO:0000256" key="9">
    <source>
        <dbReference type="RuleBase" id="RU004006"/>
    </source>
</evidence>
<dbReference type="InterPro" id="IPR047867">
    <property type="entry name" value="Ribosomal_uL22_bac/org-type"/>
</dbReference>
<dbReference type="InterPro" id="IPR036394">
    <property type="entry name" value="Ribosomal_uL22_sf"/>
</dbReference>
<comment type="caution">
    <text evidence="11">The sequence shown here is derived from an EMBL/GenBank/DDBJ whole genome shotgun (WGS) entry which is preliminary data.</text>
</comment>
<dbReference type="SUPFAM" id="SSF54843">
    <property type="entry name" value="Ribosomal protein L22"/>
    <property type="match status" value="2"/>
</dbReference>
<keyword evidence="2 7" id="KW-0699">rRNA-binding</keyword>
<dbReference type="PANTHER" id="PTHR13501">
    <property type="entry name" value="CHLOROPLAST 50S RIBOSOMAL PROTEIN L22-RELATED"/>
    <property type="match status" value="1"/>
</dbReference>
<evidence type="ECO:0000256" key="6">
    <source>
        <dbReference type="ARBA" id="ARBA00035207"/>
    </source>
</evidence>
<evidence type="ECO:0000256" key="7">
    <source>
        <dbReference type="HAMAP-Rule" id="MF_01331"/>
    </source>
</evidence>
<dbReference type="PANTHER" id="PTHR13501:SF8">
    <property type="entry name" value="LARGE RIBOSOMAL SUBUNIT PROTEIN UL22M"/>
    <property type="match status" value="1"/>
</dbReference>
<dbReference type="EMBL" id="MFBN01000001">
    <property type="protein sequence ID" value="OGD96070.1"/>
    <property type="molecule type" value="Genomic_DNA"/>
</dbReference>
<dbReference type="GO" id="GO:0019843">
    <property type="term" value="F:rRNA binding"/>
    <property type="evidence" value="ECO:0007669"/>
    <property type="project" value="UniProtKB-UniRule"/>
</dbReference>
<comment type="subunit">
    <text evidence="7 9">Part of the 50S ribosomal subunit.</text>
</comment>
<accession>A0A1F5GVX8</accession>
<dbReference type="InterPro" id="IPR001063">
    <property type="entry name" value="Ribosomal_uL22"/>
</dbReference>
<evidence type="ECO:0000256" key="5">
    <source>
        <dbReference type="ARBA" id="ARBA00023274"/>
    </source>
</evidence>
<dbReference type="Pfam" id="PF00237">
    <property type="entry name" value="Ribosomal_L22"/>
    <property type="match status" value="1"/>
</dbReference>